<dbReference type="Proteomes" id="UP000321947">
    <property type="component" value="Unassembled WGS sequence"/>
</dbReference>
<proteinExistence type="predicted"/>
<dbReference type="EMBL" id="SSTE01014747">
    <property type="protein sequence ID" value="KAA0045205.1"/>
    <property type="molecule type" value="Genomic_DNA"/>
</dbReference>
<accession>A0A5D3D6Q0</accession>
<dbReference type="Proteomes" id="UP000321393">
    <property type="component" value="Unassembled WGS sequence"/>
</dbReference>
<dbReference type="EMBL" id="SSTD01007051">
    <property type="protein sequence ID" value="TYK19234.1"/>
    <property type="molecule type" value="Genomic_DNA"/>
</dbReference>
<evidence type="ECO:0000313" key="1">
    <source>
        <dbReference type="EMBL" id="KAA0045205.1"/>
    </source>
</evidence>
<gene>
    <name evidence="2" type="ORF">E5676_scaffold1493G00330</name>
    <name evidence="1" type="ORF">E6C27_scaffold30G002110</name>
</gene>
<organism evidence="2 4">
    <name type="scientific">Cucumis melo var. makuwa</name>
    <name type="common">Oriental melon</name>
    <dbReference type="NCBI Taxonomy" id="1194695"/>
    <lineage>
        <taxon>Eukaryota</taxon>
        <taxon>Viridiplantae</taxon>
        <taxon>Streptophyta</taxon>
        <taxon>Embryophyta</taxon>
        <taxon>Tracheophyta</taxon>
        <taxon>Spermatophyta</taxon>
        <taxon>Magnoliopsida</taxon>
        <taxon>eudicotyledons</taxon>
        <taxon>Gunneridae</taxon>
        <taxon>Pentapetalae</taxon>
        <taxon>rosids</taxon>
        <taxon>fabids</taxon>
        <taxon>Cucurbitales</taxon>
        <taxon>Cucurbitaceae</taxon>
        <taxon>Benincaseae</taxon>
        <taxon>Cucumis</taxon>
    </lineage>
</organism>
<reference evidence="3 4" key="1">
    <citation type="submission" date="2019-08" db="EMBL/GenBank/DDBJ databases">
        <title>Draft genome sequences of two oriental melons (Cucumis melo L. var makuwa).</title>
        <authorList>
            <person name="Kwon S.-Y."/>
        </authorList>
    </citation>
    <scope>NUCLEOTIDE SEQUENCE [LARGE SCALE GENOMIC DNA]</scope>
    <source>
        <strain evidence="4">cv. Chang Bougi</strain>
        <strain evidence="3">cv. SW 3</strain>
        <tissue evidence="2">Leaf</tissue>
    </source>
</reference>
<sequence length="260" mass="29703">MGSSKSKDQCSVTTQSILKHLIQSPKAKILIKENPLYDNSNSASSKSKRKAHPDVMSVMMDDIMTKATMAKMERKINLPMKVVEERDQEITTLREKMQTRETAKSSQSLVVKVSDKRERCDARKPTTTTISFHCFSLSSATTGYDHELYQSSVWKPVLDFFHRCAPKVLGSFLHFARNKAPMFKELATRANDMDLSIVIRGTYKDFLVPEVKKDKKKIKGVEKKVKSTIKEFMVVNTTPLEFSKKEEVRVEKKLWSESVA</sequence>
<evidence type="ECO:0000313" key="3">
    <source>
        <dbReference type="Proteomes" id="UP000321393"/>
    </source>
</evidence>
<evidence type="ECO:0000313" key="4">
    <source>
        <dbReference type="Proteomes" id="UP000321947"/>
    </source>
</evidence>
<evidence type="ECO:0000313" key="2">
    <source>
        <dbReference type="EMBL" id="TYK19234.1"/>
    </source>
</evidence>
<dbReference type="AlphaFoldDB" id="A0A5D3D6Q0"/>
<comment type="caution">
    <text evidence="2">The sequence shown here is derived from an EMBL/GenBank/DDBJ whole genome shotgun (WGS) entry which is preliminary data.</text>
</comment>
<protein>
    <submittedName>
        <fullName evidence="2">Ty3-gypsy retrotransposon protein</fullName>
    </submittedName>
</protein>
<name>A0A5D3D6Q0_CUCMM</name>